<accession>A0ABP7IM32</accession>
<evidence type="ECO:0000313" key="3">
    <source>
        <dbReference type="Proteomes" id="UP001501009"/>
    </source>
</evidence>
<keyword evidence="1" id="KW-0472">Membrane</keyword>
<feature type="transmembrane region" description="Helical" evidence="1">
    <location>
        <begin position="66"/>
        <end position="86"/>
    </location>
</feature>
<keyword evidence="1" id="KW-1133">Transmembrane helix</keyword>
<protein>
    <submittedName>
        <fullName evidence="2">YrdB family protein</fullName>
    </submittedName>
</protein>
<keyword evidence="1" id="KW-0812">Transmembrane</keyword>
<dbReference type="InterPro" id="IPR021214">
    <property type="entry name" value="DUF2568"/>
</dbReference>
<feature type="transmembrane region" description="Helical" evidence="1">
    <location>
        <begin position="98"/>
        <end position="117"/>
    </location>
</feature>
<organism evidence="2 3">
    <name type="scientific">Streptomyces coacervatus</name>
    <dbReference type="NCBI Taxonomy" id="647381"/>
    <lineage>
        <taxon>Bacteria</taxon>
        <taxon>Bacillati</taxon>
        <taxon>Actinomycetota</taxon>
        <taxon>Actinomycetes</taxon>
        <taxon>Kitasatosporales</taxon>
        <taxon>Streptomycetaceae</taxon>
        <taxon>Streptomyces</taxon>
    </lineage>
</organism>
<dbReference type="Pfam" id="PF10823">
    <property type="entry name" value="DUF2568"/>
    <property type="match status" value="1"/>
</dbReference>
<name>A0ABP7IM32_9ACTN</name>
<proteinExistence type="predicted"/>
<feature type="transmembrane region" description="Helical" evidence="1">
    <location>
        <begin position="40"/>
        <end position="60"/>
    </location>
</feature>
<dbReference type="Proteomes" id="UP001501009">
    <property type="component" value="Unassembled WGS sequence"/>
</dbReference>
<reference evidence="3" key="1">
    <citation type="journal article" date="2019" name="Int. J. Syst. Evol. Microbiol.">
        <title>The Global Catalogue of Microorganisms (GCM) 10K type strain sequencing project: providing services to taxonomists for standard genome sequencing and annotation.</title>
        <authorList>
            <consortium name="The Broad Institute Genomics Platform"/>
            <consortium name="The Broad Institute Genome Sequencing Center for Infectious Disease"/>
            <person name="Wu L."/>
            <person name="Ma J."/>
        </authorList>
    </citation>
    <scope>NUCLEOTIDE SEQUENCE [LARGE SCALE GENOMIC DNA]</scope>
    <source>
        <strain evidence="3">JCM 17138</strain>
    </source>
</reference>
<gene>
    <name evidence="2" type="ORF">GCM10022403_063960</name>
</gene>
<evidence type="ECO:0000256" key="1">
    <source>
        <dbReference type="SAM" id="Phobius"/>
    </source>
</evidence>
<evidence type="ECO:0000313" key="2">
    <source>
        <dbReference type="EMBL" id="GAA3821647.1"/>
    </source>
</evidence>
<comment type="caution">
    <text evidence="2">The sequence shown here is derived from an EMBL/GenBank/DDBJ whole genome shotgun (WGS) entry which is preliminary data.</text>
</comment>
<dbReference type="EMBL" id="BAABDE010000025">
    <property type="protein sequence ID" value="GAA3821647.1"/>
    <property type="molecule type" value="Genomic_DNA"/>
</dbReference>
<keyword evidence="3" id="KW-1185">Reference proteome</keyword>
<sequence>MVYAMVPVCRVCIIGRSKSWRRRGPAGDTSAVKTAKAANLGVLFLIELGALAAVGYWGFTRDVATPLAWLLGLGAPAVLIVLWALFGSQKASHKTRGAVRVGFELLWFGAGVAALLAAGAAGWAIAFAAVCAVSKTLAVIWRQ</sequence>